<evidence type="ECO:0008006" key="7">
    <source>
        <dbReference type="Google" id="ProtNLM"/>
    </source>
</evidence>
<dbReference type="EMBL" id="JAAMPC010000001">
    <property type="protein sequence ID" value="KAG2333281.1"/>
    <property type="molecule type" value="Genomic_DNA"/>
</dbReference>
<keyword evidence="2 3" id="KW-0175">Coiled coil</keyword>
<evidence type="ECO:0000256" key="2">
    <source>
        <dbReference type="ARBA" id="ARBA00023054"/>
    </source>
</evidence>
<keyword evidence="6" id="KW-1185">Reference proteome</keyword>
<organism evidence="5 6">
    <name type="scientific">Brassica carinata</name>
    <name type="common">Ethiopian mustard</name>
    <name type="synonym">Abyssinian cabbage</name>
    <dbReference type="NCBI Taxonomy" id="52824"/>
    <lineage>
        <taxon>Eukaryota</taxon>
        <taxon>Viridiplantae</taxon>
        <taxon>Streptophyta</taxon>
        <taxon>Embryophyta</taxon>
        <taxon>Tracheophyta</taxon>
        <taxon>Spermatophyta</taxon>
        <taxon>Magnoliopsida</taxon>
        <taxon>eudicotyledons</taxon>
        <taxon>Gunneridae</taxon>
        <taxon>Pentapetalae</taxon>
        <taxon>rosids</taxon>
        <taxon>malvids</taxon>
        <taxon>Brassicales</taxon>
        <taxon>Brassicaceae</taxon>
        <taxon>Brassiceae</taxon>
        <taxon>Brassica</taxon>
    </lineage>
</organism>
<accession>A0A8X7WP07</accession>
<reference evidence="5 6" key="1">
    <citation type="submission" date="2020-02" db="EMBL/GenBank/DDBJ databases">
        <authorList>
            <person name="Ma Q."/>
            <person name="Huang Y."/>
            <person name="Song X."/>
            <person name="Pei D."/>
        </authorList>
    </citation>
    <scope>NUCLEOTIDE SEQUENCE [LARGE SCALE GENOMIC DNA]</scope>
    <source>
        <strain evidence="5">Sxm20200214</strain>
        <tissue evidence="5">Leaf</tissue>
    </source>
</reference>
<evidence type="ECO:0000313" key="6">
    <source>
        <dbReference type="Proteomes" id="UP000886595"/>
    </source>
</evidence>
<sequence length="300" mass="34355">MPPTDAEFDPKVLAQSATGDYTFANVDNLEHCAKYLNQTMVTFGFPASLDLFSNDPVSISRTCNCMYSLLQQRQRDLEFRESANEQRQRQQSDIARLEAKVERLDAQLQHKDREIATITRTEAKNTAALKSQIEKLQQERDEFQRMVIGNQQVKAQQIHEMKKKEKDYIKLQERLNQVLMEKKKESKSGMEIMNLLQRGTWNGKKTDTDFYKRYSIFTLNLSMLTCSSFISKVLCLVMLQTDMRDFLNAPNGSANPSLAGNEKREADPSQSPLGGKTESIMCKHLPKSEQRKGIHSSIDS</sequence>
<dbReference type="AlphaFoldDB" id="A0A8X7WP07"/>
<comment type="caution">
    <text evidence="5">The sequence shown here is derived from an EMBL/GenBank/DDBJ whole genome shotgun (WGS) entry which is preliminary data.</text>
</comment>
<protein>
    <recommendedName>
        <fullName evidence="7">Afadin/alpha-actinin-binding protein</fullName>
    </recommendedName>
</protein>
<dbReference type="Pfam" id="PF11559">
    <property type="entry name" value="ADIP"/>
    <property type="match status" value="1"/>
</dbReference>
<dbReference type="PANTHER" id="PTHR47057:SF1">
    <property type="entry name" value="AFADIN_ALPHA-ACTININ-BINDING PROTEIN"/>
    <property type="match status" value="1"/>
</dbReference>
<evidence type="ECO:0000256" key="1">
    <source>
        <dbReference type="ARBA" id="ARBA00009291"/>
    </source>
</evidence>
<evidence type="ECO:0000256" key="4">
    <source>
        <dbReference type="SAM" id="MobiDB-lite"/>
    </source>
</evidence>
<feature type="coiled-coil region" evidence="3">
    <location>
        <begin position="80"/>
        <end position="181"/>
    </location>
</feature>
<comment type="similarity">
    <text evidence="1">Belongs to the ADIP family.</text>
</comment>
<evidence type="ECO:0000256" key="3">
    <source>
        <dbReference type="SAM" id="Coils"/>
    </source>
</evidence>
<dbReference type="InterPro" id="IPR021622">
    <property type="entry name" value="Afadin/alpha-actinin-bd"/>
</dbReference>
<gene>
    <name evidence="5" type="ORF">Bca52824_004461</name>
</gene>
<dbReference type="Proteomes" id="UP000886595">
    <property type="component" value="Unassembled WGS sequence"/>
</dbReference>
<evidence type="ECO:0000313" key="5">
    <source>
        <dbReference type="EMBL" id="KAG2333281.1"/>
    </source>
</evidence>
<name>A0A8X7WP07_BRACI</name>
<feature type="region of interest" description="Disordered" evidence="4">
    <location>
        <begin position="251"/>
        <end position="300"/>
    </location>
</feature>
<dbReference type="PANTHER" id="PTHR47057">
    <property type="entry name" value="AFADIN/ALPHA-ACTININ-BINDING"/>
    <property type="match status" value="1"/>
</dbReference>
<dbReference type="OrthoDB" id="312015at2759"/>
<proteinExistence type="inferred from homology"/>